<evidence type="ECO:0000313" key="2">
    <source>
        <dbReference type="Proteomes" id="UP001054945"/>
    </source>
</evidence>
<dbReference type="Proteomes" id="UP001054945">
    <property type="component" value="Unassembled WGS sequence"/>
</dbReference>
<accession>A0AAV4RV87</accession>
<dbReference type="InterPro" id="IPR051549">
    <property type="entry name" value="PEP_Utilizing_Enz"/>
</dbReference>
<protein>
    <submittedName>
        <fullName evidence="1">Phosphoenolpyruvate synthase</fullName>
    </submittedName>
</protein>
<proteinExistence type="predicted"/>
<organism evidence="1 2">
    <name type="scientific">Caerostris extrusa</name>
    <name type="common">Bark spider</name>
    <name type="synonym">Caerostris bankana</name>
    <dbReference type="NCBI Taxonomy" id="172846"/>
    <lineage>
        <taxon>Eukaryota</taxon>
        <taxon>Metazoa</taxon>
        <taxon>Ecdysozoa</taxon>
        <taxon>Arthropoda</taxon>
        <taxon>Chelicerata</taxon>
        <taxon>Arachnida</taxon>
        <taxon>Araneae</taxon>
        <taxon>Araneomorphae</taxon>
        <taxon>Entelegynae</taxon>
        <taxon>Araneoidea</taxon>
        <taxon>Araneidae</taxon>
        <taxon>Caerostris</taxon>
    </lineage>
</organism>
<evidence type="ECO:0000313" key="1">
    <source>
        <dbReference type="EMBL" id="GIY25034.1"/>
    </source>
</evidence>
<reference evidence="1 2" key="1">
    <citation type="submission" date="2021-06" db="EMBL/GenBank/DDBJ databases">
        <title>Caerostris extrusa draft genome.</title>
        <authorList>
            <person name="Kono N."/>
            <person name="Arakawa K."/>
        </authorList>
    </citation>
    <scope>NUCLEOTIDE SEQUENCE [LARGE SCALE GENOMIC DNA]</scope>
</reference>
<keyword evidence="2" id="KW-1185">Reference proteome</keyword>
<name>A0AAV4RV87_CAEEX</name>
<dbReference type="EMBL" id="BPLR01008482">
    <property type="protein sequence ID" value="GIY25034.1"/>
    <property type="molecule type" value="Genomic_DNA"/>
</dbReference>
<sequence>MRRRSCGSMIFCDLGFDNDVYSDFARLYNTSSNVESANVPLAIQEGAIQILKNIGYEKFNSMSPQEAEEWLQSSTTLAGYKFRQFLNRHGHRCLKEASIFINFKKLNRN</sequence>
<comment type="caution">
    <text evidence="1">The sequence shown here is derived from an EMBL/GenBank/DDBJ whole genome shotgun (WGS) entry which is preliminary data.</text>
</comment>
<dbReference type="PANTHER" id="PTHR43615:SF1">
    <property type="entry name" value="PPDK_N DOMAIN-CONTAINING PROTEIN"/>
    <property type="match status" value="1"/>
</dbReference>
<gene>
    <name evidence="1" type="primary">pps_12</name>
    <name evidence="1" type="ORF">CEXT_583221</name>
</gene>
<dbReference type="PANTHER" id="PTHR43615">
    <property type="entry name" value="PHOSPHOENOLPYRUVATE SYNTHASE-RELATED"/>
    <property type="match status" value="1"/>
</dbReference>
<dbReference type="AlphaFoldDB" id="A0AAV4RV87"/>